<evidence type="ECO:0000256" key="5">
    <source>
        <dbReference type="ARBA" id="ARBA00023055"/>
    </source>
</evidence>
<accession>A0A8J9YLV5</accession>
<keyword evidence="13" id="KW-1185">Reference proteome</keyword>
<dbReference type="GO" id="GO:0005576">
    <property type="term" value="C:extracellular region"/>
    <property type="evidence" value="ECO:0007669"/>
    <property type="project" value="UniProtKB-SubCell"/>
</dbReference>
<dbReference type="SMART" id="SM01169">
    <property type="entry name" value="DUF1943"/>
    <property type="match status" value="1"/>
</dbReference>
<evidence type="ECO:0000256" key="7">
    <source>
        <dbReference type="PROSITE-ProRule" id="PRU00557"/>
    </source>
</evidence>
<keyword evidence="3" id="KW-0964">Secreted</keyword>
<feature type="domain" description="Vitellogenin" evidence="10">
    <location>
        <begin position="40"/>
        <end position="640"/>
    </location>
</feature>
<name>A0A8J9YLV5_9NEOP</name>
<comment type="subcellular location">
    <subcellularLocation>
        <location evidence="1">Secreted</location>
    </subcellularLocation>
</comment>
<dbReference type="Pfam" id="PF00094">
    <property type="entry name" value="VWD"/>
    <property type="match status" value="1"/>
</dbReference>
<dbReference type="SMART" id="SM00216">
    <property type="entry name" value="VWD"/>
    <property type="match status" value="1"/>
</dbReference>
<dbReference type="InterPro" id="IPR009454">
    <property type="entry name" value="Lipid_transpt_open_b-sht"/>
</dbReference>
<evidence type="ECO:0008006" key="14">
    <source>
        <dbReference type="Google" id="ProtNLM"/>
    </source>
</evidence>
<dbReference type="OrthoDB" id="6484170at2759"/>
<dbReference type="Gene3D" id="2.20.50.20">
    <property type="entry name" value="Lipovitellin. Chain A, domain 3"/>
    <property type="match status" value="1"/>
</dbReference>
<evidence type="ECO:0000256" key="6">
    <source>
        <dbReference type="ARBA" id="ARBA00023180"/>
    </source>
</evidence>
<evidence type="ECO:0000256" key="8">
    <source>
        <dbReference type="SAM" id="Coils"/>
    </source>
</evidence>
<keyword evidence="8" id="KW-0175">Coiled coil</keyword>
<feature type="chain" id="PRO_5035460348" description="Apolipophorin" evidence="9">
    <location>
        <begin position="24"/>
        <end position="3301"/>
    </location>
</feature>
<evidence type="ECO:0000259" key="10">
    <source>
        <dbReference type="PROSITE" id="PS51211"/>
    </source>
</evidence>
<evidence type="ECO:0000256" key="3">
    <source>
        <dbReference type="ARBA" id="ARBA00022525"/>
    </source>
</evidence>
<dbReference type="SUPFAM" id="SSF48431">
    <property type="entry name" value="Lipovitellin-phosvitin complex, superhelical domain"/>
    <property type="match status" value="1"/>
</dbReference>
<keyword evidence="7" id="KW-1015">Disulfide bond</keyword>
<keyword evidence="6" id="KW-0325">Glycoprotein</keyword>
<dbReference type="InterPro" id="IPR050733">
    <property type="entry name" value="Vitellogenin/Apolipophorin"/>
</dbReference>
<dbReference type="PANTHER" id="PTHR23345:SF36">
    <property type="entry name" value="APOLIPOPHORINS"/>
    <property type="match status" value="1"/>
</dbReference>
<gene>
    <name evidence="12" type="ORF">BINO364_LOCUS16318</name>
</gene>
<evidence type="ECO:0000256" key="9">
    <source>
        <dbReference type="SAM" id="SignalP"/>
    </source>
</evidence>
<dbReference type="Gene3D" id="1.25.10.20">
    <property type="entry name" value="Vitellinogen, superhelical"/>
    <property type="match status" value="1"/>
</dbReference>
<dbReference type="PROSITE" id="PS51211">
    <property type="entry name" value="VITELLOGENIN"/>
    <property type="match status" value="1"/>
</dbReference>
<dbReference type="InterPro" id="IPR015817">
    <property type="entry name" value="Vitellinogen_open_b-sht_sub1"/>
</dbReference>
<keyword evidence="2" id="KW-0813">Transport</keyword>
<dbReference type="InterPro" id="IPR015255">
    <property type="entry name" value="Vitellinogen_open_b-sht"/>
</dbReference>
<comment type="caution">
    <text evidence="7">Lacks conserved residue(s) required for the propagation of feature annotation.</text>
</comment>
<reference evidence="12" key="1">
    <citation type="submission" date="2021-12" db="EMBL/GenBank/DDBJ databases">
        <authorList>
            <person name="Martin H S."/>
        </authorList>
    </citation>
    <scope>NUCLEOTIDE SEQUENCE</scope>
</reference>
<keyword evidence="4 9" id="KW-0732">Signal</keyword>
<dbReference type="PANTHER" id="PTHR23345">
    <property type="entry name" value="VITELLOGENIN-RELATED"/>
    <property type="match status" value="1"/>
</dbReference>
<dbReference type="Pfam" id="PF01347">
    <property type="entry name" value="Vitellogenin_N"/>
    <property type="match status" value="1"/>
</dbReference>
<sequence length="3301" mass="367591">MGTYSISLISVIFFTFLWTPALSNDKCDLSCQGSSSAPTFLAGHLYNYVVEGTVSIYLNGADKEETKVQIFGQVSVSAHGNCALSLKVNSLGIAGPDGKKYPAPKGIEKIVRFSLQDGRIGPEICTEADDTRASLNIKRAIISLLQTEQKPSTQIDVFGACPTEVSSSQEGSSMLVHRSRDLSRCAHREQTQNELITAVYNTNAEIKDTQLLRSTMNIESKVNNGVPEKISAVEQYLYRPFSVGENGARAEVNTKLTLSGTSTGGAAGICPVSRTIIFENPHQGEESHSNYQNIFNAVKETCKALGKEASSKSAGSFAQLVRILRSGNKADLLKVFGQIKGNNLEKRVFLDGLLRAGTGYSIEASIQILKSKELSPLEEKIVFLSLSNAKHVTGDAIKAAAGLLDLPNLPKGVYLGVGALAGIYCRDHNCHVEKNEGIIALSKKLGAKLQNCKPKTKIEEDAVVAVLKGIRNIRHLEDSLIDRLVRCASDNAVKARVRVNALEAFQGDACAAKLKKTAIEIMKNRQLDSEIRIKAYLAVITCPCGKSANEIKNLLESEPVHQVGRFISTSLRAIRASANPDKKLARQHYGLIGIPTKFKVDDRKFSFYREMSYNVDALGVGGNVESSVIYSQDSFLPRSVNMNVTAEVFGHNVNILEVGGRQGNLDRVLEHFLGPKSFLRTQKPQEIYDNIRQKFDESYNKVEKSVRGRRSIKSEVDNFDKQIKAESLQYNHELDLDVYIKLFGTDAVFLSLGDNKGYDFNSFLDESLKTLNEGMDKMKNFQQELRGHVLFLDAELAYPTSTGLPLKLDAVGSATGRFEVSSNVDIRQILRTPEASKIDFKLVPSTDIEVSLVMMVDAEFLSTGLKVVTNLHSSTGGHVVFKIIENGKGFDLQLGLPIEKQEILTASNELVFFSAERGQIEKLTPIKSEKNEYSGCFDQLSGMLGVTFCGKVILPLSLSGQKSDNAISAYLTRFPLVGSSKVNVVLERNDIHGYHIKGVFHREESPNRRYGMELLFDAEGKQNRRTQFIGEIIDNDQEKTIKASLDSPIKKLNGQFSLFTKPSEYALMMKAQVDEAIYYGRAGVNIAGNERRSVYKPVLEYQLPGENGKKTISVDGQITRENTGDNVKYTLDGVKFNIPNSNEPVNIEGHFNSGQRMIETDLKLKKGQQNMLFSGSIKGNDCKLEFMNTLNPYINFKLSGHIENTRENLHNDIDLYYGGDCRNPQNRVTINQLYKRHYVTVDDYNIITKNKIEIHALPIKAQFNLESDPKKFDLDVGGVYLTRKGNLNIDARTHLKKAGDYRVKTVISVDQQSVEALVKRDIVSPDKSNVENYIDFKKIGKYELSGVVLHKLKEHDMNVGAVGHLKISGSGKDEEVKFDVGVIETANQYSSHATISSSKGELLNYLLKINNGNNPNGQLKFNLKDAIAANGQYQVTDSDGKGNGNIMVHFKKVERIIKADVKFVAKEPVFNAEVDLYLNFEKDNNDKVHLSTNNKKTDKLLNSKNKIQYAGKSSEINIHKDGLFTGLGKDGVELEVVLPDERCLNLKVDRDVNLNDNVYNGHAELLFSDAEKRGGPASIISYKGKLAKANIDKEEIDYEGQVELKLKDGKNLLNTFSFKNIPKGDSSDMAFKSEVTGNMLPKKAIIDASASYTQQDRVKENYRVKASYGDDLAAELVGAFEAIIPDKGEKKYMNDYTMSIRLPFEKAHDIKLVSTFMFLQPENKAAEVTIIESVQVNADLYKLESNGKYHETSGNNKVKVIVPHVEPIIVDVNYKFDQNKDKTSGDVNLKAQYGKGKSTSLSLQGTSSANDIELKIVSNSPQYEKLKKFVLSLHAKNPSPDTYNALIMVDADGRVYQVEGLTIYSSSQPVFDLKYSSPSSPKTRFYFKGVQIRSSQGRGEIKIENIKDFNLDSSVEYDFDKDFAIKYQANAEKLGMKNYKIDITSKDAGSGKRLEFTAVNDGKNVLSGSTSFISKQEGPKTIIEGSGTLKIKDEQKPASFKYIRTILTEGNEQGMETFINLAFGERNHVAESRITNMEYKASYVYCEEKKQCAHAELNSKFIISKPGCLQHQYNMGFDLRKLGLNTEFGLQINNEFSEKNLPQYDMNLHVNRESDKFHFHVYSQPELGKFPAGIVLTFPKRVVAIEGLVQYPTDKAMPFPIKAELNMYPDKNRPQSKTALRFNMDASMIRDEQGEMSAVIGFSHPRIGREALVKFHGSVKRPSENSIVIDTSSVISHSCLGNDRESKFHFEGSPTAIKLLIDTPVVKLIEIEGSAAIKEDIQKGELKFSLLEGKPVEVHVLVNDFKYYEFSTGYSGDSGNRLSITSHLDPEKRVDASIDIVLPGKKTHNIAHGALFLENNLINSDYGMSKDNYDNFVKALKKDMVDLQKRVKEVGEKSNNDFKQTMKKVEPTYKKLREAYEADLNSFRNDLQDIMKSMQESYESIRHIIQAFLKIFDEIVDLVKPVADQIAETVTSISKKVIEMYEKQLEPQLKHLYENLSAIVKEYTDGIIDVAAHFAAIAIDFFEKHKAEIRELANVFTEIFKDLTRIIVAQLKEFRGKSAQLFSELMEQIKNMPIIGLIKEKYQELAVPEQFLGLMKEAHQGVRNVMPTEEIKLFIDALNNYAQKKLRQEKFDESVELRTLYERLAAAAASLVRLVRQHVGQLGITYPIISEAGFPGITPISIPSFRGSAALSFITQLIEGDIPDPVKLIQAYRPRSFDPLDEIPSKMRAVIVNGQHIFTFDGRHMTFPGSCRYVLVHDHVDRNFTLIMQLANGNPKALILEDKSGITIELKENGQAALNGAAHGYPIIEEDVFAFREPNGRIGLGSRYGLMASCTSKLEVCYIDVNGFYLGKLRGLLGDGNNEPFDDFRLPNGKIVNSESDFGNAYRLAGSCAVVKTPEHSHEQMHQTMPPACETVFGGSSPLRPLTVILDVMPFRQACIHACTGAENALSQACDLARGYAALAHSTLLPAVLPPQCVKCTDSDKPREVGEKYDVKLPAKQADIVVSVEVTTANEKNYKDIVVPLVSQIIDQLKSKRITDVKVYLVGVTSKYPYPILYDTDLRLKSAKVKFDDESRYNLIEPINFKNKLIDGYESVFVDIINKLGISLGIQNIMATYHSVFDLPLRPGAVKHYISSVGTKCEPQLFILNAGRSVIIGEIFKNMGLTHSLITDVDGLKIGGGKSAEQVVGFSKSSVLMLGDKKQKDTESLRATLELPNEDNCIDFTEESGGYTFSASNFRKLNPQQQKQFIASAASSVTSRLLQNSFSLSCTCTYTDPFRVRSVCVVTDRKEVARKKK</sequence>
<evidence type="ECO:0000313" key="13">
    <source>
        <dbReference type="Proteomes" id="UP000838878"/>
    </source>
</evidence>
<feature type="signal peptide" evidence="9">
    <location>
        <begin position="1"/>
        <end position="23"/>
    </location>
</feature>
<dbReference type="Proteomes" id="UP000838878">
    <property type="component" value="Chromosome 9"/>
</dbReference>
<feature type="domain" description="VWFD" evidence="11">
    <location>
        <begin position="2731"/>
        <end position="2897"/>
    </location>
</feature>
<dbReference type="GO" id="GO:0005319">
    <property type="term" value="F:lipid transporter activity"/>
    <property type="evidence" value="ECO:0007669"/>
    <property type="project" value="InterPro"/>
</dbReference>
<dbReference type="InterPro" id="IPR015816">
    <property type="entry name" value="Vitellinogen_b-sht_N"/>
</dbReference>
<feature type="non-terminal residue" evidence="12">
    <location>
        <position position="3301"/>
    </location>
</feature>
<keyword evidence="5" id="KW-0445">Lipid transport</keyword>
<dbReference type="PROSITE" id="PS51233">
    <property type="entry name" value="VWFD"/>
    <property type="match status" value="1"/>
</dbReference>
<evidence type="ECO:0000259" key="11">
    <source>
        <dbReference type="PROSITE" id="PS51233"/>
    </source>
</evidence>
<dbReference type="SMART" id="SM00638">
    <property type="entry name" value="LPD_N"/>
    <property type="match status" value="1"/>
</dbReference>
<dbReference type="EMBL" id="OV170229">
    <property type="protein sequence ID" value="CAH0731445.1"/>
    <property type="molecule type" value="Genomic_DNA"/>
</dbReference>
<dbReference type="Gene3D" id="2.20.80.10">
    <property type="entry name" value="Lipovitellin-phosvitin complex, chain A, domain 4"/>
    <property type="match status" value="1"/>
</dbReference>
<dbReference type="SUPFAM" id="SSF58113">
    <property type="entry name" value="Apolipoprotein A-I"/>
    <property type="match status" value="1"/>
</dbReference>
<proteinExistence type="predicted"/>
<dbReference type="Pfam" id="PF09172">
    <property type="entry name" value="Vit_open_b-sht"/>
    <property type="match status" value="1"/>
</dbReference>
<organism evidence="12 13">
    <name type="scientific">Brenthis ino</name>
    <name type="common">lesser marbled fritillary</name>
    <dbReference type="NCBI Taxonomy" id="405034"/>
    <lineage>
        <taxon>Eukaryota</taxon>
        <taxon>Metazoa</taxon>
        <taxon>Ecdysozoa</taxon>
        <taxon>Arthropoda</taxon>
        <taxon>Hexapoda</taxon>
        <taxon>Insecta</taxon>
        <taxon>Pterygota</taxon>
        <taxon>Neoptera</taxon>
        <taxon>Endopterygota</taxon>
        <taxon>Lepidoptera</taxon>
        <taxon>Glossata</taxon>
        <taxon>Ditrysia</taxon>
        <taxon>Papilionoidea</taxon>
        <taxon>Nymphalidae</taxon>
        <taxon>Heliconiinae</taxon>
        <taxon>Argynnini</taxon>
        <taxon>Brenthis</taxon>
    </lineage>
</organism>
<evidence type="ECO:0000256" key="4">
    <source>
        <dbReference type="ARBA" id="ARBA00022729"/>
    </source>
</evidence>
<feature type="disulfide bond" evidence="7">
    <location>
        <begin position="425"/>
        <end position="430"/>
    </location>
</feature>
<dbReference type="InterPro" id="IPR011030">
    <property type="entry name" value="Lipovitellin_superhlx_dom"/>
</dbReference>
<feature type="coiled-coil region" evidence="8">
    <location>
        <begin position="2377"/>
        <end position="2437"/>
    </location>
</feature>
<protein>
    <recommendedName>
        <fullName evidence="14">Apolipophorin</fullName>
    </recommendedName>
</protein>
<dbReference type="InterPro" id="IPR015819">
    <property type="entry name" value="Lipid_transp_b-sht_shell"/>
</dbReference>
<dbReference type="Pfam" id="PF06448">
    <property type="entry name" value="DUF1081"/>
    <property type="match status" value="1"/>
</dbReference>
<dbReference type="Gene3D" id="2.30.230.10">
    <property type="entry name" value="Lipovitellin, beta-sheet shell regions, chain A"/>
    <property type="match status" value="1"/>
</dbReference>
<dbReference type="InterPro" id="IPR001747">
    <property type="entry name" value="Vitellogenin_N"/>
</dbReference>
<evidence type="ECO:0000256" key="1">
    <source>
        <dbReference type="ARBA" id="ARBA00004613"/>
    </source>
</evidence>
<evidence type="ECO:0000313" key="12">
    <source>
        <dbReference type="EMBL" id="CAH0731445.1"/>
    </source>
</evidence>
<dbReference type="InterPro" id="IPR001846">
    <property type="entry name" value="VWF_type-D"/>
</dbReference>
<dbReference type="SUPFAM" id="SSF56968">
    <property type="entry name" value="Lipovitellin-phosvitin complex, beta-sheet shell regions"/>
    <property type="match status" value="2"/>
</dbReference>
<evidence type="ECO:0000256" key="2">
    <source>
        <dbReference type="ARBA" id="ARBA00022448"/>
    </source>
</evidence>